<proteinExistence type="predicted"/>
<sequence length="62" mass="7017">MQLQQTARFLHVADSGLPAVKNKRLDKNARLEMFLLSFVNLLAQCGIPDTYNSGSAEIFYDR</sequence>
<dbReference type="AlphaFoldDB" id="A0A2G6E3D5"/>
<dbReference type="EMBL" id="PDPS01000032">
    <property type="protein sequence ID" value="PID56609.1"/>
    <property type="molecule type" value="Genomic_DNA"/>
</dbReference>
<protein>
    <submittedName>
        <fullName evidence="1">Uncharacterized protein</fullName>
    </submittedName>
</protein>
<comment type="caution">
    <text evidence="1">The sequence shown here is derived from an EMBL/GenBank/DDBJ whole genome shotgun (WGS) entry which is preliminary data.</text>
</comment>
<evidence type="ECO:0000313" key="1">
    <source>
        <dbReference type="EMBL" id="PID56609.1"/>
    </source>
</evidence>
<gene>
    <name evidence="1" type="ORF">CSB45_10260</name>
</gene>
<evidence type="ECO:0000313" key="2">
    <source>
        <dbReference type="Proteomes" id="UP000229740"/>
    </source>
</evidence>
<reference evidence="1 2" key="1">
    <citation type="submission" date="2017-10" db="EMBL/GenBank/DDBJ databases">
        <title>Novel microbial diversity and functional potential in the marine mammal oral microbiome.</title>
        <authorList>
            <person name="Dudek N.K."/>
            <person name="Sun C.L."/>
            <person name="Burstein D."/>
            <person name="Kantor R.S."/>
            <person name="Aliaga Goltsman D.S."/>
            <person name="Bik E.M."/>
            <person name="Thomas B.C."/>
            <person name="Banfield J.F."/>
            <person name="Relman D.A."/>
        </authorList>
    </citation>
    <scope>NUCLEOTIDE SEQUENCE [LARGE SCALE GENOMIC DNA]</scope>
    <source>
        <strain evidence="1">DOLZORAL124_49_17</strain>
    </source>
</reference>
<accession>A0A2G6E3D5</accession>
<organism evidence="1 2">
    <name type="scientific">candidate division KSB3 bacterium</name>
    <dbReference type="NCBI Taxonomy" id="2044937"/>
    <lineage>
        <taxon>Bacteria</taxon>
        <taxon>candidate division KSB3</taxon>
    </lineage>
</organism>
<name>A0A2G6E3D5_9BACT</name>
<dbReference type="Proteomes" id="UP000229740">
    <property type="component" value="Unassembled WGS sequence"/>
</dbReference>